<evidence type="ECO:0000256" key="2">
    <source>
        <dbReference type="SAM" id="MobiDB-lite"/>
    </source>
</evidence>
<reference evidence="3" key="2">
    <citation type="submission" date="2018-05" db="EMBL/GenBank/DDBJ databases">
        <title>OpunRS2 (Oryza punctata Reference Sequence Version 2).</title>
        <authorList>
            <person name="Zhang J."/>
            <person name="Kudrna D."/>
            <person name="Lee S."/>
            <person name="Talag J."/>
            <person name="Welchert J."/>
            <person name="Wing R.A."/>
        </authorList>
    </citation>
    <scope>NUCLEOTIDE SEQUENCE [LARGE SCALE GENOMIC DNA]</scope>
</reference>
<protein>
    <submittedName>
        <fullName evidence="3">Uncharacterized protein</fullName>
    </submittedName>
</protein>
<name>A0A0E0JGA8_ORYPU</name>
<feature type="region of interest" description="Disordered" evidence="2">
    <location>
        <begin position="251"/>
        <end position="295"/>
    </location>
</feature>
<sequence length="295" mass="30612">MANPVVPCPSAAYGPGGCDGVGCSSSHNVWAHRVHHNGGVYRLCSSCVLLSHRNSFCSVCLDVFPDTAFQDDFYNPIVSCSCCGVEPVAVAHLACLPDPSYFVCPACAAAAEGRAFSYATSSGAPHALAERVLLVAARLAHESVARAAAAAREQAERLIREAAAARKRARDMVDVACRVLEAEARDAKEQATAPPSPVPVPASEHTPSNPVLIKKTPKSSAANRSSDKPLKINSIQKPALAFAAAAAAAAAASASSTPLSTPSPAEERKPMKQGRGSANRGAKDDQRALFGAFQP</sequence>
<proteinExistence type="predicted"/>
<feature type="compositionally biased region" description="Low complexity" evidence="2">
    <location>
        <begin position="251"/>
        <end position="264"/>
    </location>
</feature>
<dbReference type="eggNOG" id="ENOG502S2BS">
    <property type="taxonomic scope" value="Eukaryota"/>
</dbReference>
<evidence type="ECO:0000313" key="4">
    <source>
        <dbReference type="Proteomes" id="UP000026962"/>
    </source>
</evidence>
<dbReference type="HOGENOM" id="CLU_064835_0_0_1"/>
<evidence type="ECO:0000313" key="3">
    <source>
        <dbReference type="EnsemblPlants" id="OPUNC01G09030.1"/>
    </source>
</evidence>
<feature type="coiled-coil region" evidence="1">
    <location>
        <begin position="141"/>
        <end position="172"/>
    </location>
</feature>
<dbReference type="AlphaFoldDB" id="A0A0E0JGA8"/>
<dbReference type="PANTHER" id="PTHR34451">
    <property type="entry name" value="PHD FINGER FAMILY PROTEIN"/>
    <property type="match status" value="1"/>
</dbReference>
<keyword evidence="4" id="KW-1185">Reference proteome</keyword>
<dbReference type="OMA" id="HNIRHRA"/>
<accession>A0A0E0JGA8</accession>
<organism evidence="3">
    <name type="scientific">Oryza punctata</name>
    <name type="common">Red rice</name>
    <dbReference type="NCBI Taxonomy" id="4537"/>
    <lineage>
        <taxon>Eukaryota</taxon>
        <taxon>Viridiplantae</taxon>
        <taxon>Streptophyta</taxon>
        <taxon>Embryophyta</taxon>
        <taxon>Tracheophyta</taxon>
        <taxon>Spermatophyta</taxon>
        <taxon>Magnoliopsida</taxon>
        <taxon>Liliopsida</taxon>
        <taxon>Poales</taxon>
        <taxon>Poaceae</taxon>
        <taxon>BOP clade</taxon>
        <taxon>Oryzoideae</taxon>
        <taxon>Oryzeae</taxon>
        <taxon>Oryzinae</taxon>
        <taxon>Oryza</taxon>
    </lineage>
</organism>
<dbReference type="STRING" id="4537.A0A0E0JGA8"/>
<dbReference type="PANTHER" id="PTHR34451:SF7">
    <property type="entry name" value="PHD FINGER FAMILY PROTEIN"/>
    <property type="match status" value="1"/>
</dbReference>
<reference evidence="3" key="1">
    <citation type="submission" date="2015-04" db="UniProtKB">
        <authorList>
            <consortium name="EnsemblPlants"/>
        </authorList>
    </citation>
    <scope>IDENTIFICATION</scope>
</reference>
<dbReference type="Gramene" id="OPUNC01G09030.1">
    <property type="protein sequence ID" value="OPUNC01G09030.1"/>
    <property type="gene ID" value="OPUNC01G09030"/>
</dbReference>
<keyword evidence="1" id="KW-0175">Coiled coil</keyword>
<dbReference type="EnsemblPlants" id="OPUNC01G09030.1">
    <property type="protein sequence ID" value="OPUNC01G09030.1"/>
    <property type="gene ID" value="OPUNC01G09030"/>
</dbReference>
<evidence type="ECO:0000256" key="1">
    <source>
        <dbReference type="SAM" id="Coils"/>
    </source>
</evidence>
<dbReference type="Proteomes" id="UP000026962">
    <property type="component" value="Chromosome 1"/>
</dbReference>
<feature type="region of interest" description="Disordered" evidence="2">
    <location>
        <begin position="185"/>
        <end position="230"/>
    </location>
</feature>